<proteinExistence type="predicted"/>
<dbReference type="PROSITE" id="PS51257">
    <property type="entry name" value="PROKAR_LIPOPROTEIN"/>
    <property type="match status" value="1"/>
</dbReference>
<feature type="chain" id="PRO_5038643659" description="DNA modification methylase" evidence="2">
    <location>
        <begin position="24"/>
        <end position="194"/>
    </location>
</feature>
<dbReference type="Proteomes" id="UP000228758">
    <property type="component" value="Unassembled WGS sequence"/>
</dbReference>
<feature type="signal peptide" evidence="2">
    <location>
        <begin position="1"/>
        <end position="23"/>
    </location>
</feature>
<dbReference type="AlphaFoldDB" id="A0A2M9CMB9"/>
<name>A0A2M9CMB9_9MICO</name>
<evidence type="ECO:0000256" key="2">
    <source>
        <dbReference type="SAM" id="SignalP"/>
    </source>
</evidence>
<dbReference type="OrthoDB" id="3267550at2"/>
<evidence type="ECO:0000313" key="4">
    <source>
        <dbReference type="Proteomes" id="UP000228758"/>
    </source>
</evidence>
<feature type="compositionally biased region" description="Pro residues" evidence="1">
    <location>
        <begin position="156"/>
        <end position="176"/>
    </location>
</feature>
<keyword evidence="4" id="KW-1185">Reference proteome</keyword>
<feature type="region of interest" description="Disordered" evidence="1">
    <location>
        <begin position="152"/>
        <end position="194"/>
    </location>
</feature>
<gene>
    <name evidence="3" type="ORF">CLV46_2633</name>
</gene>
<comment type="caution">
    <text evidence="3">The sequence shown here is derived from an EMBL/GenBank/DDBJ whole genome shotgun (WGS) entry which is preliminary data.</text>
</comment>
<feature type="compositionally biased region" description="Acidic residues" evidence="1">
    <location>
        <begin position="179"/>
        <end position="194"/>
    </location>
</feature>
<organism evidence="3 4">
    <name type="scientific">Diaminobutyricimonas aerilata</name>
    <dbReference type="NCBI Taxonomy" id="1162967"/>
    <lineage>
        <taxon>Bacteria</taxon>
        <taxon>Bacillati</taxon>
        <taxon>Actinomycetota</taxon>
        <taxon>Actinomycetes</taxon>
        <taxon>Micrococcales</taxon>
        <taxon>Microbacteriaceae</taxon>
        <taxon>Diaminobutyricimonas</taxon>
    </lineage>
</organism>
<accession>A0A2M9CMB9</accession>
<dbReference type="EMBL" id="PGFF01000001">
    <property type="protein sequence ID" value="PJJ73051.1"/>
    <property type="molecule type" value="Genomic_DNA"/>
</dbReference>
<evidence type="ECO:0000256" key="1">
    <source>
        <dbReference type="SAM" id="MobiDB-lite"/>
    </source>
</evidence>
<sequence>MRARAAASVALAGIIAVMSAGCAFVTPQATQEINDVVDGASGRVGDVAIENALAITEDGETVNVVFSVVNESDDNVRLDISYDEGSVQLSEQVWVDAGEQKTIGVPGDRQVIFEGVDAPLGSLMPVYVQYGDAEGNELMLPVLDGRLDEYRDLLPTPQPTVDPSPTPTNTPTPFPTPDGDTEDSPGDETDTEEE</sequence>
<evidence type="ECO:0000313" key="3">
    <source>
        <dbReference type="EMBL" id="PJJ73051.1"/>
    </source>
</evidence>
<protein>
    <recommendedName>
        <fullName evidence="5">DNA modification methylase</fullName>
    </recommendedName>
</protein>
<dbReference type="RefSeq" id="WP_100365181.1">
    <property type="nucleotide sequence ID" value="NZ_PGFF01000001.1"/>
</dbReference>
<reference evidence="3 4" key="1">
    <citation type="submission" date="2017-11" db="EMBL/GenBank/DDBJ databases">
        <title>Genomic Encyclopedia of Archaeal and Bacterial Type Strains, Phase II (KMG-II): From Individual Species to Whole Genera.</title>
        <authorList>
            <person name="Goeker M."/>
        </authorList>
    </citation>
    <scope>NUCLEOTIDE SEQUENCE [LARGE SCALE GENOMIC DNA]</scope>
    <source>
        <strain evidence="3 4">DSM 27393</strain>
    </source>
</reference>
<keyword evidence="2" id="KW-0732">Signal</keyword>
<evidence type="ECO:0008006" key="5">
    <source>
        <dbReference type="Google" id="ProtNLM"/>
    </source>
</evidence>